<evidence type="ECO:0000259" key="7">
    <source>
        <dbReference type="Pfam" id="PF00962"/>
    </source>
</evidence>
<dbReference type="Pfam" id="PF00962">
    <property type="entry name" value="A_deaminase"/>
    <property type="match status" value="1"/>
</dbReference>
<evidence type="ECO:0000313" key="10">
    <source>
        <dbReference type="Proteomes" id="UP000231134"/>
    </source>
</evidence>
<dbReference type="AlphaFoldDB" id="A0A2M9A2Z5"/>
<keyword evidence="6" id="KW-0862">Zinc</keyword>
<comment type="cofactor">
    <cofactor evidence="1">
        <name>Zn(2+)</name>
        <dbReference type="ChEBI" id="CHEBI:29105"/>
    </cofactor>
</comment>
<dbReference type="InterPro" id="IPR001365">
    <property type="entry name" value="A_deaminase_dom"/>
</dbReference>
<reference evidence="9 10" key="1">
    <citation type="submission" date="2017-11" db="EMBL/GenBank/DDBJ databases">
        <title>Animal gut microbial communities from fecal samples from Wisconsin, USA.</title>
        <authorList>
            <person name="Neumann A."/>
        </authorList>
    </citation>
    <scope>NUCLEOTIDE SEQUENCE [LARGE SCALE GENOMIC DNA]</scope>
    <source>
        <strain evidence="9 10">UWS3</strain>
    </source>
</reference>
<feature type="domain" description="CRISPR system ring nuclease SSO2081-like" evidence="8">
    <location>
        <begin position="54"/>
        <end position="175"/>
    </location>
</feature>
<evidence type="ECO:0000256" key="1">
    <source>
        <dbReference type="ARBA" id="ARBA00001947"/>
    </source>
</evidence>
<keyword evidence="4" id="KW-0479">Metal-binding</keyword>
<dbReference type="GO" id="GO:0043103">
    <property type="term" value="P:hypoxanthine salvage"/>
    <property type="evidence" value="ECO:0007669"/>
    <property type="project" value="TreeGrafter"/>
</dbReference>
<comment type="similarity">
    <text evidence="2">Belongs to the metallo-dependent hydrolases superfamily. Adenosine and AMP deaminases family.</text>
</comment>
<evidence type="ECO:0000256" key="5">
    <source>
        <dbReference type="ARBA" id="ARBA00022801"/>
    </source>
</evidence>
<dbReference type="Proteomes" id="UP000231134">
    <property type="component" value="Unassembled WGS sequence"/>
</dbReference>
<dbReference type="Gene3D" id="3.20.20.140">
    <property type="entry name" value="Metal-dependent hydrolases"/>
    <property type="match status" value="1"/>
</dbReference>
<dbReference type="InterPro" id="IPR019092">
    <property type="entry name" value="SSO2081-like_dom"/>
</dbReference>
<dbReference type="EMBL" id="PGEX01000001">
    <property type="protein sequence ID" value="PJJ40105.1"/>
    <property type="molecule type" value="Genomic_DNA"/>
</dbReference>
<dbReference type="GO" id="GO:0046872">
    <property type="term" value="F:metal ion binding"/>
    <property type="evidence" value="ECO:0007669"/>
    <property type="project" value="UniProtKB-KW"/>
</dbReference>
<protein>
    <recommendedName>
        <fullName evidence="3">adenosine deaminase</fullName>
        <ecNumber evidence="3">3.5.4.4</ecNumber>
    </recommendedName>
</protein>
<evidence type="ECO:0000313" key="9">
    <source>
        <dbReference type="EMBL" id="PJJ40105.1"/>
    </source>
</evidence>
<dbReference type="OrthoDB" id="105475at2"/>
<evidence type="ECO:0000256" key="4">
    <source>
        <dbReference type="ARBA" id="ARBA00022723"/>
    </source>
</evidence>
<dbReference type="Pfam" id="PF09623">
    <property type="entry name" value="Cas_NE0113"/>
    <property type="match status" value="1"/>
</dbReference>
<keyword evidence="5" id="KW-0378">Hydrolase</keyword>
<dbReference type="InterPro" id="IPR006330">
    <property type="entry name" value="Ado/ade_deaminase"/>
</dbReference>
<sequence>MPKNILISTLGLSWEIIPETVGAFFYEEGGMDFYGNVPEESVQGFRESAKKVLQGQTIDELWLISTDQEKDPKDPRSMSLSEMRERIAEWCNSYAPASKLAIRIFVLKGVNDIDSKESVDKFHNLALQVLFTSKLYANGGKRVVSLACGRKTMSADIQDAAYCFGCDMMMHVTASANPKITLDGSKICLNEAEKKSIFPVELKPFPASDLFNDWYGGEAAKQYDMFAGNRCCEALDETTFLFENPEGVEPFLKKVEEKREAARHFYSSYWSSNQYSYDNFPIVYTLSSNAQQSLKDFKIGVHQDLRSKELKLLKTLPKADLHCHLGGVLSPKEIIEVAGAIEDELRDERRQNPKFKNWDLKGPGPGESWKNWRRRLAKKLNVSELSVVAAYVLQSKNAPEKLDEIIYGQERNGGKDLRVEQQFVGIAQTVKNGETVLDLTPYESLGDLQGSGLLKHEKTLRKVLQILYRNVQDNNLKYLEIRCSPINYKTDIFAPRDVVRTILDEMTRAEIKMGIRSSMIFIASRHGKLKDIDAAIELYRNLEQDIDCGEAFKRYFRGFDVAGNESKRRPEKLRGKFQRILMDCKNVTVHAGETMPAENIWEAVYCLNAERIGHGLTLVERDGDLLPKFRDRRIGVEMCPSSNYQIVGFKDNYYPDQNLPDYPLRKYMDEKIRVTVNTDDPGMSRTNITNELLKAARLTRGGLSLWDILSLLYNSFEMAFLPYREKMKLLNEMNLKVKDWLDDNIVKIEKGCIYEE</sequence>
<dbReference type="PANTHER" id="PTHR11409:SF43">
    <property type="entry name" value="ADENOSINE DEAMINASE"/>
    <property type="match status" value="1"/>
</dbReference>
<evidence type="ECO:0000256" key="6">
    <source>
        <dbReference type="ARBA" id="ARBA00022833"/>
    </source>
</evidence>
<proteinExistence type="inferred from homology"/>
<dbReference type="EC" id="3.5.4.4" evidence="3"/>
<evidence type="ECO:0000259" key="8">
    <source>
        <dbReference type="Pfam" id="PF09623"/>
    </source>
</evidence>
<dbReference type="GO" id="GO:0046103">
    <property type="term" value="P:inosine biosynthetic process"/>
    <property type="evidence" value="ECO:0007669"/>
    <property type="project" value="TreeGrafter"/>
</dbReference>
<accession>A0A2M9A2Z5</accession>
<evidence type="ECO:0000256" key="2">
    <source>
        <dbReference type="ARBA" id="ARBA00006676"/>
    </source>
</evidence>
<dbReference type="SUPFAM" id="SSF51556">
    <property type="entry name" value="Metallo-dependent hydrolases"/>
    <property type="match status" value="1"/>
</dbReference>
<dbReference type="GO" id="GO:0006154">
    <property type="term" value="P:adenosine catabolic process"/>
    <property type="evidence" value="ECO:0007669"/>
    <property type="project" value="TreeGrafter"/>
</dbReference>
<dbReference type="PANTHER" id="PTHR11409">
    <property type="entry name" value="ADENOSINE DEAMINASE"/>
    <property type="match status" value="1"/>
</dbReference>
<comment type="caution">
    <text evidence="9">The sequence shown here is derived from an EMBL/GenBank/DDBJ whole genome shotgun (WGS) entry which is preliminary data.</text>
</comment>
<feature type="domain" description="Adenosine deaminase" evidence="7">
    <location>
        <begin position="451"/>
        <end position="733"/>
    </location>
</feature>
<dbReference type="GO" id="GO:0004000">
    <property type="term" value="F:adenosine deaminase activity"/>
    <property type="evidence" value="ECO:0007669"/>
    <property type="project" value="UniProtKB-ARBA"/>
</dbReference>
<keyword evidence="10" id="KW-1185">Reference proteome</keyword>
<dbReference type="RefSeq" id="WP_100424230.1">
    <property type="nucleotide sequence ID" value="NZ_PGEX01000001.1"/>
</dbReference>
<dbReference type="GO" id="GO:0005829">
    <property type="term" value="C:cytosol"/>
    <property type="evidence" value="ECO:0007669"/>
    <property type="project" value="TreeGrafter"/>
</dbReference>
<gene>
    <name evidence="9" type="ORF">BGX16_0011</name>
</gene>
<evidence type="ECO:0000256" key="3">
    <source>
        <dbReference type="ARBA" id="ARBA00012784"/>
    </source>
</evidence>
<name>A0A2M9A2Z5_9BACT</name>
<dbReference type="InterPro" id="IPR032466">
    <property type="entry name" value="Metal_Hydrolase"/>
</dbReference>
<organism evidence="9 10">
    <name type="scientific">Hallerella succinigenes</name>
    <dbReference type="NCBI Taxonomy" id="1896222"/>
    <lineage>
        <taxon>Bacteria</taxon>
        <taxon>Pseudomonadati</taxon>
        <taxon>Fibrobacterota</taxon>
        <taxon>Fibrobacteria</taxon>
        <taxon>Fibrobacterales</taxon>
        <taxon>Fibrobacteraceae</taxon>
        <taxon>Hallerella</taxon>
    </lineage>
</organism>